<dbReference type="STRING" id="387005.A0A183HT54"/>
<dbReference type="SUPFAM" id="SSF101447">
    <property type="entry name" value="Formin homology 2 domain (FH2 domain)"/>
    <property type="match status" value="1"/>
</dbReference>
<dbReference type="EMBL" id="UZAJ01014447">
    <property type="protein sequence ID" value="VDO70374.1"/>
    <property type="molecule type" value="Genomic_DNA"/>
</dbReference>
<sequence length="99" mass="11811">MESMEEQLEQMDHLISYLAAYFCEDEKHFKIEECFKILSTFICRLREALSDNEKRARRLKRMEERANVENIVSDSSSKFILSQKTNNITRTLEELLESE</sequence>
<dbReference type="PANTHER" id="PTHR46345:SF8">
    <property type="entry name" value="FORMIN 3, ISOFORM B"/>
    <property type="match status" value="1"/>
</dbReference>
<gene>
    <name evidence="2" type="ORF">OFLC_LOCUS10662</name>
</gene>
<dbReference type="AlphaFoldDB" id="A0A183HT54"/>
<proteinExistence type="predicted"/>
<evidence type="ECO:0000313" key="4">
    <source>
        <dbReference type="WBParaSite" id="OFLC_0001066601-mRNA-1"/>
    </source>
</evidence>
<feature type="domain" description="FH2" evidence="1">
    <location>
        <begin position="1"/>
        <end position="71"/>
    </location>
</feature>
<keyword evidence="3" id="KW-1185">Reference proteome</keyword>
<reference evidence="2 3" key="2">
    <citation type="submission" date="2018-11" db="EMBL/GenBank/DDBJ databases">
        <authorList>
            <consortium name="Pathogen Informatics"/>
        </authorList>
    </citation>
    <scope>NUCLEOTIDE SEQUENCE [LARGE SCALE GENOMIC DNA]</scope>
</reference>
<name>A0A183HT54_9BILA</name>
<protein>
    <submittedName>
        <fullName evidence="4">FH2 domain-containing protein</fullName>
    </submittedName>
</protein>
<evidence type="ECO:0000313" key="2">
    <source>
        <dbReference type="EMBL" id="VDO70374.1"/>
    </source>
</evidence>
<reference evidence="4" key="1">
    <citation type="submission" date="2016-06" db="UniProtKB">
        <authorList>
            <consortium name="WormBaseParasite"/>
        </authorList>
    </citation>
    <scope>IDENTIFICATION</scope>
</reference>
<organism evidence="4">
    <name type="scientific">Onchocerca flexuosa</name>
    <dbReference type="NCBI Taxonomy" id="387005"/>
    <lineage>
        <taxon>Eukaryota</taxon>
        <taxon>Metazoa</taxon>
        <taxon>Ecdysozoa</taxon>
        <taxon>Nematoda</taxon>
        <taxon>Chromadorea</taxon>
        <taxon>Rhabditida</taxon>
        <taxon>Spirurina</taxon>
        <taxon>Spiruromorpha</taxon>
        <taxon>Filarioidea</taxon>
        <taxon>Onchocercidae</taxon>
        <taxon>Onchocerca</taxon>
    </lineage>
</organism>
<accession>A0A183HT54</accession>
<dbReference type="PROSITE" id="PS51444">
    <property type="entry name" value="FH2"/>
    <property type="match status" value="1"/>
</dbReference>
<dbReference type="PANTHER" id="PTHR46345">
    <property type="entry name" value="INVERTED FORMIN-2"/>
    <property type="match status" value="1"/>
</dbReference>
<evidence type="ECO:0000313" key="3">
    <source>
        <dbReference type="Proteomes" id="UP000267606"/>
    </source>
</evidence>
<dbReference type="Proteomes" id="UP000267606">
    <property type="component" value="Unassembled WGS sequence"/>
</dbReference>
<dbReference type="WBParaSite" id="OFLC_0001066601-mRNA-1">
    <property type="protein sequence ID" value="OFLC_0001066601-mRNA-1"/>
    <property type="gene ID" value="OFLC_0001066601"/>
</dbReference>
<dbReference type="InterPro" id="IPR042201">
    <property type="entry name" value="FH2_Formin_sf"/>
</dbReference>
<evidence type="ECO:0000259" key="1">
    <source>
        <dbReference type="PROSITE" id="PS51444"/>
    </source>
</evidence>
<dbReference type="InterPro" id="IPR015425">
    <property type="entry name" value="FH2_Formin"/>
</dbReference>
<dbReference type="Gene3D" id="1.20.58.2220">
    <property type="entry name" value="Formin, FH2 domain"/>
    <property type="match status" value="1"/>
</dbReference>